<evidence type="ECO:0000256" key="8">
    <source>
        <dbReference type="PROSITE-ProRule" id="PRU00035"/>
    </source>
</evidence>
<feature type="domain" description="Helicase ATP-binding" evidence="11">
    <location>
        <begin position="365"/>
        <end position="530"/>
    </location>
</feature>
<dbReference type="SMART" id="SM00490">
    <property type="entry name" value="HELICc"/>
    <property type="match status" value="1"/>
</dbReference>
<dbReference type="InterPro" id="IPR014012">
    <property type="entry name" value="HSA_dom"/>
</dbReference>
<dbReference type="Pfam" id="PF00439">
    <property type="entry name" value="Bromodomain"/>
    <property type="match status" value="1"/>
</dbReference>
<dbReference type="InterPro" id="IPR029295">
    <property type="entry name" value="SnAC"/>
</dbReference>
<gene>
    <name evidence="14" type="ORF">CALVIDRAFT_476757</name>
</gene>
<dbReference type="GO" id="GO:0042393">
    <property type="term" value="F:histone binding"/>
    <property type="evidence" value="ECO:0007669"/>
    <property type="project" value="InterPro"/>
</dbReference>
<dbReference type="GO" id="GO:0005694">
    <property type="term" value="C:chromosome"/>
    <property type="evidence" value="ECO:0007669"/>
    <property type="project" value="UniProtKB-ARBA"/>
</dbReference>
<dbReference type="PROSITE" id="PS51194">
    <property type="entry name" value="HELICASE_CTER"/>
    <property type="match status" value="1"/>
</dbReference>
<evidence type="ECO:0000256" key="3">
    <source>
        <dbReference type="ARBA" id="ARBA00022801"/>
    </source>
</evidence>
<dbReference type="Proteomes" id="UP000076738">
    <property type="component" value="Unassembled WGS sequence"/>
</dbReference>
<feature type="domain" description="HSA" evidence="13">
    <location>
        <begin position="161"/>
        <end position="240"/>
    </location>
</feature>
<dbReference type="EMBL" id="KV417271">
    <property type="protein sequence ID" value="KZO99691.1"/>
    <property type="molecule type" value="Genomic_DNA"/>
</dbReference>
<reference evidence="14 15" key="1">
    <citation type="journal article" date="2016" name="Mol. Biol. Evol.">
        <title>Comparative Genomics of Early-Diverging Mushroom-Forming Fungi Provides Insights into the Origins of Lignocellulose Decay Capabilities.</title>
        <authorList>
            <person name="Nagy L.G."/>
            <person name="Riley R."/>
            <person name="Tritt A."/>
            <person name="Adam C."/>
            <person name="Daum C."/>
            <person name="Floudas D."/>
            <person name="Sun H."/>
            <person name="Yadav J.S."/>
            <person name="Pangilinan J."/>
            <person name="Larsson K.H."/>
            <person name="Matsuura K."/>
            <person name="Barry K."/>
            <person name="Labutti K."/>
            <person name="Kuo R."/>
            <person name="Ohm R.A."/>
            <person name="Bhattacharya S.S."/>
            <person name="Shirouzu T."/>
            <person name="Yoshinaga Y."/>
            <person name="Martin F.M."/>
            <person name="Grigoriev I.V."/>
            <person name="Hibbett D.S."/>
        </authorList>
    </citation>
    <scope>NUCLEOTIDE SEQUENCE [LARGE SCALE GENOMIC DNA]</scope>
    <source>
        <strain evidence="14 15">TUFC12733</strain>
    </source>
</reference>
<keyword evidence="4" id="KW-0347">Helicase</keyword>
<dbReference type="SMART" id="SM00297">
    <property type="entry name" value="BROMO"/>
    <property type="match status" value="1"/>
</dbReference>
<dbReference type="InterPro" id="IPR049730">
    <property type="entry name" value="SNF2/RAD54-like_C"/>
</dbReference>
<dbReference type="InterPro" id="IPR014001">
    <property type="entry name" value="Helicase_ATP-bd"/>
</dbReference>
<dbReference type="STRING" id="1330018.A0A167QEU0"/>
<dbReference type="AlphaFoldDB" id="A0A167QEU0"/>
<dbReference type="GO" id="GO:0005524">
    <property type="term" value="F:ATP binding"/>
    <property type="evidence" value="ECO:0007669"/>
    <property type="project" value="UniProtKB-KW"/>
</dbReference>
<dbReference type="PROSITE" id="PS50014">
    <property type="entry name" value="BROMODOMAIN_2"/>
    <property type="match status" value="1"/>
</dbReference>
<dbReference type="PRINTS" id="PR00503">
    <property type="entry name" value="BROMODOMAIN"/>
</dbReference>
<dbReference type="InterPro" id="IPR036427">
    <property type="entry name" value="Bromodomain-like_sf"/>
</dbReference>
<comment type="subcellular location">
    <subcellularLocation>
        <location evidence="1">Nucleus</location>
    </subcellularLocation>
</comment>
<evidence type="ECO:0000259" key="11">
    <source>
        <dbReference type="PROSITE" id="PS51192"/>
    </source>
</evidence>
<evidence type="ECO:0000313" key="15">
    <source>
        <dbReference type="Proteomes" id="UP000076738"/>
    </source>
</evidence>
<evidence type="ECO:0000259" key="10">
    <source>
        <dbReference type="PROSITE" id="PS50014"/>
    </source>
</evidence>
<evidence type="ECO:0000313" key="14">
    <source>
        <dbReference type="EMBL" id="KZO99691.1"/>
    </source>
</evidence>
<evidence type="ECO:0000256" key="6">
    <source>
        <dbReference type="ARBA" id="ARBA00023117"/>
    </source>
</evidence>
<dbReference type="Gene3D" id="3.40.50.10810">
    <property type="entry name" value="Tandem AAA-ATPase domain"/>
    <property type="match status" value="1"/>
</dbReference>
<dbReference type="FunFam" id="3.40.50.10810:FF:000008">
    <property type="entry name" value="Chromatin structure-remodeling complex subunit snf21"/>
    <property type="match status" value="1"/>
</dbReference>
<accession>A0A167QEU0</accession>
<dbReference type="Pfam" id="PF00271">
    <property type="entry name" value="Helicase_C"/>
    <property type="match status" value="1"/>
</dbReference>
<dbReference type="GO" id="GO:0006366">
    <property type="term" value="P:transcription by RNA polymerase II"/>
    <property type="evidence" value="ECO:0007669"/>
    <property type="project" value="UniProtKB-ARBA"/>
</dbReference>
<dbReference type="SUPFAM" id="SSF47370">
    <property type="entry name" value="Bromodomain"/>
    <property type="match status" value="1"/>
</dbReference>
<dbReference type="GO" id="GO:0005634">
    <property type="term" value="C:nucleus"/>
    <property type="evidence" value="ECO:0007669"/>
    <property type="project" value="UniProtKB-SubCell"/>
</dbReference>
<dbReference type="InterPro" id="IPR027417">
    <property type="entry name" value="P-loop_NTPase"/>
</dbReference>
<dbReference type="GO" id="GO:0060255">
    <property type="term" value="P:regulation of macromolecule metabolic process"/>
    <property type="evidence" value="ECO:0007669"/>
    <property type="project" value="UniProtKB-ARBA"/>
</dbReference>
<organism evidence="14 15">
    <name type="scientific">Calocera viscosa (strain TUFC12733)</name>
    <dbReference type="NCBI Taxonomy" id="1330018"/>
    <lineage>
        <taxon>Eukaryota</taxon>
        <taxon>Fungi</taxon>
        <taxon>Dikarya</taxon>
        <taxon>Basidiomycota</taxon>
        <taxon>Agaricomycotina</taxon>
        <taxon>Dacrymycetes</taxon>
        <taxon>Dacrymycetales</taxon>
        <taxon>Dacrymycetaceae</taxon>
        <taxon>Calocera</taxon>
    </lineage>
</organism>
<feature type="domain" description="Bromo" evidence="10">
    <location>
        <begin position="1090"/>
        <end position="1160"/>
    </location>
</feature>
<evidence type="ECO:0000259" key="12">
    <source>
        <dbReference type="PROSITE" id="PS51194"/>
    </source>
</evidence>
<dbReference type="Pfam" id="PF00176">
    <property type="entry name" value="SNF2-rel_dom"/>
    <property type="match status" value="1"/>
</dbReference>
<dbReference type="GO" id="GO:0006338">
    <property type="term" value="P:chromatin remodeling"/>
    <property type="evidence" value="ECO:0007669"/>
    <property type="project" value="UniProtKB-ARBA"/>
</dbReference>
<feature type="compositionally biased region" description="Basic residues" evidence="9">
    <location>
        <begin position="1007"/>
        <end position="1017"/>
    </location>
</feature>
<dbReference type="GO" id="GO:1902494">
    <property type="term" value="C:catalytic complex"/>
    <property type="evidence" value="ECO:0007669"/>
    <property type="project" value="UniProtKB-ARBA"/>
</dbReference>
<dbReference type="SMART" id="SM00487">
    <property type="entry name" value="DEXDc"/>
    <property type="match status" value="1"/>
</dbReference>
<dbReference type="Gene3D" id="1.20.920.10">
    <property type="entry name" value="Bromodomain-like"/>
    <property type="match status" value="1"/>
</dbReference>
<feature type="domain" description="Helicase C-terminal" evidence="12">
    <location>
        <begin position="678"/>
        <end position="829"/>
    </location>
</feature>
<keyword evidence="3" id="KW-0378">Hydrolase</keyword>
<keyword evidence="5" id="KW-0067">ATP-binding</keyword>
<evidence type="ECO:0000256" key="7">
    <source>
        <dbReference type="ARBA" id="ARBA00023242"/>
    </source>
</evidence>
<dbReference type="InterPro" id="IPR000330">
    <property type="entry name" value="SNF2_N"/>
</dbReference>
<dbReference type="Pfam" id="PF14619">
    <property type="entry name" value="SnAC"/>
    <property type="match status" value="1"/>
</dbReference>
<name>A0A167QEU0_CALVF</name>
<sequence>MPVAVVHPPPPYLLEEDKDSSIYPYNAYMKPSSLIVPGRRVQIPSLLPKGLGIDPYAMQKERARFLEKRIENRLDELKRGQKTGPSRMHESYVSTMKGRAGSAIKAIIERKALELREKQRKLRSELVQVVQHATALPGISCLDRDMFRKQKRPDLSQVRALEKLERKQRHQREGRVRAAHRQEIEVICNHGKELSMQADLAHAKQKRFGQKVQQYHQLAEKEEQKRIERISKERLKALKNDDEEAYLKLIDTAKDTRITHLLKQTDSYLDNLAAMVRAQQNDDVHKEVIERELREQEEGGLVLETGPTSEATFGATRQDDPTEDSGKVDYYAVAHSISERVSAQPGMLVGGKLKDYQIKGLQWMVSLYNNRLNGILADEMGLGKTIQTISLVTFLIEKKKQQGPYLIIVPLSTITNWSLEFDKWAPSVKLLVFKGTPNQRKLMSAQVRQGNFQVLLTTYEYIIKDRALLSRPKWVHMIIDEGHRLKNVQSKLSLTLTQFYISRYRLILTGTPLQNNLPELWALLNFVLPKIFNSVKSFDEWFNMPFANTGSQDKIELNEEEQLLIIRRLHKVLRPFLLRRLKKDVESELPDKVEKVIKCKMSALQQKLYNQMKSEGILYSERTDPKGRQMGIKGLSNAIMQLRKICNHPFVFDEVERTVNPAGTTDDNIWRSAGKFELLDRILPKLLTQGHRMLIFFQMTAIMDIMEDYMRLRGYLYLRLDGTTKQEDRGSMLQRFNAPDSPFSLFLLSTRAGGLGLNLQTADTVIIFDSDWNPHADLQAQDRAHRIGQKRAVTILRLITQNSFEEEILDRARGKLDIDGKVIQAGRFDNKSTNEERERFLRSMLEQDHEQTEEAGEMNDDEINEILARSDPELEAFRKMDIEREREAERAWRAKGGHGARPERLMQEGELPEVYRRERVYPSLLEEAETLQAEGRGARTRAPVKYVDEEGEDLTSRVQWLDADDPLDDFDLWRAEKRAKEARKQKKKGGERSVDDTPVPDDDVPVKKKSKGRPPKNKTKEPEWQPSPSVSGKRKRGDKEVSTPVLDDEEEARETKRRKVASALSPQMLQRMKAVFQECYQAVANCVDDKGRKRCDLFREPPSKKWYPEYYTVILNPIAMSNIRRKLNSNLYKTVQEFRADWSLMWNNARTFNAEDSLVYADSVVLEKVFDEAYKRQVMHRLVFIDL</sequence>
<dbReference type="PROSITE" id="PS51204">
    <property type="entry name" value="HSA"/>
    <property type="match status" value="1"/>
</dbReference>
<dbReference type="CDD" id="cd17996">
    <property type="entry name" value="DEXHc_SMARCA2_SMARCA4"/>
    <property type="match status" value="1"/>
</dbReference>
<proteinExistence type="predicted"/>
<dbReference type="InterPro" id="IPR001650">
    <property type="entry name" value="Helicase_C-like"/>
</dbReference>
<evidence type="ECO:0000256" key="2">
    <source>
        <dbReference type="ARBA" id="ARBA00022741"/>
    </source>
</evidence>
<keyword evidence="7" id="KW-0539">Nucleus</keyword>
<dbReference type="InterPro" id="IPR001487">
    <property type="entry name" value="Bromodomain"/>
</dbReference>
<evidence type="ECO:0000256" key="5">
    <source>
        <dbReference type="ARBA" id="ARBA00022840"/>
    </source>
</evidence>
<evidence type="ECO:0000256" key="9">
    <source>
        <dbReference type="SAM" id="MobiDB-lite"/>
    </source>
</evidence>
<keyword evidence="15" id="KW-1185">Reference proteome</keyword>
<dbReference type="Gene3D" id="3.40.50.300">
    <property type="entry name" value="P-loop containing nucleotide triphosphate hydrolases"/>
    <property type="match status" value="1"/>
</dbReference>
<keyword evidence="2" id="KW-0547">Nucleotide-binding</keyword>
<evidence type="ECO:0008006" key="16">
    <source>
        <dbReference type="Google" id="ProtNLM"/>
    </source>
</evidence>
<dbReference type="SMART" id="SM01314">
    <property type="entry name" value="SnAC"/>
    <property type="match status" value="1"/>
</dbReference>
<feature type="region of interest" description="Disordered" evidence="9">
    <location>
        <begin position="981"/>
        <end position="1059"/>
    </location>
</feature>
<dbReference type="SUPFAM" id="SSF52540">
    <property type="entry name" value="P-loop containing nucleoside triphosphate hydrolases"/>
    <property type="match status" value="2"/>
</dbReference>
<protein>
    <recommendedName>
        <fullName evidence="16">SNF2-family ATP dependent chromatin remodeling factor snf21</fullName>
    </recommendedName>
</protein>
<dbReference type="InterPro" id="IPR038718">
    <property type="entry name" value="SNF2-like_sf"/>
</dbReference>
<keyword evidence="6 8" id="KW-0103">Bromodomain</keyword>
<evidence type="ECO:0000256" key="4">
    <source>
        <dbReference type="ARBA" id="ARBA00022806"/>
    </source>
</evidence>
<dbReference type="OrthoDB" id="5857104at2759"/>
<dbReference type="Pfam" id="PF07529">
    <property type="entry name" value="HSA"/>
    <property type="match status" value="1"/>
</dbReference>
<feature type="region of interest" description="Disordered" evidence="9">
    <location>
        <begin position="932"/>
        <end position="958"/>
    </location>
</feature>
<dbReference type="FunFam" id="3.40.50.300:FF:000843">
    <property type="entry name" value="Chromatin structure-remodeling complex subunit snf21"/>
    <property type="match status" value="1"/>
</dbReference>
<evidence type="ECO:0000256" key="1">
    <source>
        <dbReference type="ARBA" id="ARBA00004123"/>
    </source>
</evidence>
<dbReference type="PROSITE" id="PS51192">
    <property type="entry name" value="HELICASE_ATP_BIND_1"/>
    <property type="match status" value="1"/>
</dbReference>
<dbReference type="GO" id="GO:0016787">
    <property type="term" value="F:hydrolase activity"/>
    <property type="evidence" value="ECO:0007669"/>
    <property type="project" value="UniProtKB-KW"/>
</dbReference>
<dbReference type="PANTHER" id="PTHR10799">
    <property type="entry name" value="SNF2/RAD54 HELICASE FAMILY"/>
    <property type="match status" value="1"/>
</dbReference>
<dbReference type="GO" id="GO:0004386">
    <property type="term" value="F:helicase activity"/>
    <property type="evidence" value="ECO:0007669"/>
    <property type="project" value="UniProtKB-KW"/>
</dbReference>
<evidence type="ECO:0000259" key="13">
    <source>
        <dbReference type="PROSITE" id="PS51204"/>
    </source>
</evidence>
<dbReference type="CDD" id="cd18793">
    <property type="entry name" value="SF2_C_SNF"/>
    <property type="match status" value="1"/>
</dbReference>
<dbReference type="Gene3D" id="1.20.5.170">
    <property type="match status" value="1"/>
</dbReference>